<dbReference type="EMBL" id="JAGKQM010000002">
    <property type="protein sequence ID" value="KAH0937877.1"/>
    <property type="molecule type" value="Genomic_DNA"/>
</dbReference>
<feature type="non-terminal residue" evidence="1">
    <location>
        <position position="296"/>
    </location>
</feature>
<evidence type="ECO:0000313" key="2">
    <source>
        <dbReference type="Proteomes" id="UP000824890"/>
    </source>
</evidence>
<organism evidence="1 2">
    <name type="scientific">Brassica napus</name>
    <name type="common">Rape</name>
    <dbReference type="NCBI Taxonomy" id="3708"/>
    <lineage>
        <taxon>Eukaryota</taxon>
        <taxon>Viridiplantae</taxon>
        <taxon>Streptophyta</taxon>
        <taxon>Embryophyta</taxon>
        <taxon>Tracheophyta</taxon>
        <taxon>Spermatophyta</taxon>
        <taxon>Magnoliopsida</taxon>
        <taxon>eudicotyledons</taxon>
        <taxon>Gunneridae</taxon>
        <taxon>Pentapetalae</taxon>
        <taxon>rosids</taxon>
        <taxon>malvids</taxon>
        <taxon>Brassicales</taxon>
        <taxon>Brassicaceae</taxon>
        <taxon>Brassiceae</taxon>
        <taxon>Brassica</taxon>
    </lineage>
</organism>
<dbReference type="Proteomes" id="UP000824890">
    <property type="component" value="Unassembled WGS sequence"/>
</dbReference>
<sequence>MAFKSTGKSPAAVYFKDQQNLSYNFATPHQQRSLSAYCVVPTCLHSWPLYFLCFEFSEYLDESMLIPKNTSVLIHQVPGRPRVRLITAQEYVLTDLLIPSALFSYLAILLPRVENKVEHVQAETINSHVDLPPAAKYIEYEFGNDFYFIPAASIDTPALDWQRERLHIGYECGFGNLRILYYYILQYSFVYLTGMESKTPPPGYICHRCNVAGHCIHHCPTNGNSNYNVKRVKPPTGIPKSMLVALIHCQVVQLQLLNQNRKDAFDKEIEGLPSTTRSVGEFTSRCCFQSFCVTSF</sequence>
<comment type="caution">
    <text evidence="1">The sequence shown here is derived from an EMBL/GenBank/DDBJ whole genome shotgun (WGS) entry which is preliminary data.</text>
</comment>
<keyword evidence="2" id="KW-1185">Reference proteome</keyword>
<evidence type="ECO:0000313" key="1">
    <source>
        <dbReference type="EMBL" id="KAH0937877.1"/>
    </source>
</evidence>
<gene>
    <name evidence="1" type="ORF">HID58_005338</name>
</gene>
<reference evidence="1 2" key="1">
    <citation type="submission" date="2021-05" db="EMBL/GenBank/DDBJ databases">
        <title>Genome Assembly of Synthetic Allotetraploid Brassica napus Reveals Homoeologous Exchanges between Subgenomes.</title>
        <authorList>
            <person name="Davis J.T."/>
        </authorList>
    </citation>
    <scope>NUCLEOTIDE SEQUENCE [LARGE SCALE GENOMIC DNA]</scope>
    <source>
        <strain evidence="2">cv. Da-Ae</strain>
        <tissue evidence="1">Seedling</tissue>
    </source>
</reference>
<dbReference type="Gene3D" id="4.10.60.10">
    <property type="entry name" value="Zinc finger, CCHC-type"/>
    <property type="match status" value="1"/>
</dbReference>
<proteinExistence type="predicted"/>
<dbReference type="PANTHER" id="PTHR15439">
    <property type="entry name" value="RETINOBLASTOMA-BINDING PROTEIN 6"/>
    <property type="match status" value="1"/>
</dbReference>
<name>A0ABQ8E8C2_BRANA</name>
<dbReference type="InterPro" id="IPR033489">
    <property type="entry name" value="RBBP6"/>
</dbReference>
<dbReference type="PANTHER" id="PTHR15439:SF13">
    <property type="entry name" value="E3 UBIQUITIN LIGASE PQT3-LIKE"/>
    <property type="match status" value="1"/>
</dbReference>
<evidence type="ECO:0008006" key="3">
    <source>
        <dbReference type="Google" id="ProtNLM"/>
    </source>
</evidence>
<protein>
    <recommendedName>
        <fullName evidence="3">CCHC-type domain-containing protein</fullName>
    </recommendedName>
</protein>
<accession>A0ABQ8E8C2</accession>